<dbReference type="Pfam" id="PF07596">
    <property type="entry name" value="SBP_bac_10"/>
    <property type="match status" value="1"/>
</dbReference>
<evidence type="ECO:0000259" key="1">
    <source>
        <dbReference type="Pfam" id="PF07596"/>
    </source>
</evidence>
<reference evidence="2" key="1">
    <citation type="submission" date="2017-02" db="EMBL/GenBank/DDBJ databases">
        <title>Delving into the versatile metabolic prowess of the omnipresent phylum Bacteroidetes.</title>
        <authorList>
            <person name="Nobu M.K."/>
            <person name="Mei R."/>
            <person name="Narihiro T."/>
            <person name="Kuroda K."/>
            <person name="Liu W.-T."/>
        </authorList>
    </citation>
    <scope>NUCLEOTIDE SEQUENCE</scope>
    <source>
        <strain evidence="2">ADurb.Bin131</strain>
    </source>
</reference>
<dbReference type="PANTHER" id="PTHR30093">
    <property type="entry name" value="GENERAL SECRETION PATHWAY PROTEIN G"/>
    <property type="match status" value="1"/>
</dbReference>
<dbReference type="SUPFAM" id="SSF54523">
    <property type="entry name" value="Pili subunits"/>
    <property type="match status" value="1"/>
</dbReference>
<proteinExistence type="predicted"/>
<feature type="domain" description="DUF1559" evidence="1">
    <location>
        <begin position="8"/>
        <end position="47"/>
    </location>
</feature>
<dbReference type="InterPro" id="IPR027558">
    <property type="entry name" value="Pre_pil_HX9DG_C"/>
</dbReference>
<dbReference type="PANTHER" id="PTHR30093:SF2">
    <property type="entry name" value="TYPE II SECRETION SYSTEM PROTEIN H"/>
    <property type="match status" value="1"/>
</dbReference>
<sequence>MLLPALARAREQARRSVCISNLKQIGLALKMYAQDYKEYYPASQAMTADEPSSITPLSLLYPQYVSTGKTFICPSDLGHKTASATVYNSAPLLDTTGGTDNAGCSYAYAQFCNESVDVDTVVAVDKSVSNTATFGEWSATLTVLGTTGGKDNNVNHKTDGVNACMCDGHVKWVPVGKIPDLIPNRANNATGCIAKIINP</sequence>
<dbReference type="NCBIfam" id="TIGR04294">
    <property type="entry name" value="pre_pil_HX9DG"/>
    <property type="match status" value="1"/>
</dbReference>
<dbReference type="EMBL" id="MWDQ01000013">
    <property type="protein sequence ID" value="OQB75411.1"/>
    <property type="molecule type" value="Genomic_DNA"/>
</dbReference>
<evidence type="ECO:0000313" key="2">
    <source>
        <dbReference type="EMBL" id="OQB75411.1"/>
    </source>
</evidence>
<organism evidence="2">
    <name type="scientific">candidate division TA06 bacterium ADurb.Bin131</name>
    <dbReference type="NCBI Taxonomy" id="1852827"/>
    <lineage>
        <taxon>Bacteria</taxon>
        <taxon>Bacteria division TA06</taxon>
    </lineage>
</organism>
<dbReference type="InterPro" id="IPR045584">
    <property type="entry name" value="Pilin-like"/>
</dbReference>
<gene>
    <name evidence="2" type="ORF">BWX89_00041</name>
</gene>
<dbReference type="InterPro" id="IPR011453">
    <property type="entry name" value="DUF1559"/>
</dbReference>
<dbReference type="Gene3D" id="3.30.700.10">
    <property type="entry name" value="Glycoprotein, Type 4 Pilin"/>
    <property type="match status" value="1"/>
</dbReference>
<dbReference type="AlphaFoldDB" id="A0A1V6CER0"/>
<comment type="caution">
    <text evidence="2">The sequence shown here is derived from an EMBL/GenBank/DDBJ whole genome shotgun (WGS) entry which is preliminary data.</text>
</comment>
<dbReference type="Proteomes" id="UP000485562">
    <property type="component" value="Unassembled WGS sequence"/>
</dbReference>
<name>A0A1V6CER0_UNCT6</name>
<protein>
    <recommendedName>
        <fullName evidence="1">DUF1559 domain-containing protein</fullName>
    </recommendedName>
</protein>
<accession>A0A1V6CER0</accession>